<accession>A0A8T2SVL7</accession>
<protein>
    <submittedName>
        <fullName evidence="2">Uncharacterized protein</fullName>
    </submittedName>
</protein>
<name>A0A8T2SVL7_CERRI</name>
<dbReference type="EMBL" id="CM035422">
    <property type="protein sequence ID" value="KAH7373571.1"/>
    <property type="molecule type" value="Genomic_DNA"/>
</dbReference>
<dbReference type="PANTHER" id="PTHR34802">
    <property type="entry name" value="CHORISMATE SYNTHASE"/>
    <property type="match status" value="1"/>
</dbReference>
<feature type="region of interest" description="Disordered" evidence="1">
    <location>
        <begin position="316"/>
        <end position="383"/>
    </location>
</feature>
<evidence type="ECO:0000313" key="3">
    <source>
        <dbReference type="Proteomes" id="UP000825935"/>
    </source>
</evidence>
<dbReference type="Proteomes" id="UP000825935">
    <property type="component" value="Chromosome 17"/>
</dbReference>
<keyword evidence="3" id="KW-1185">Reference proteome</keyword>
<feature type="compositionally biased region" description="Polar residues" evidence="1">
    <location>
        <begin position="332"/>
        <end position="348"/>
    </location>
</feature>
<reference evidence="2" key="1">
    <citation type="submission" date="2021-08" db="EMBL/GenBank/DDBJ databases">
        <title>WGS assembly of Ceratopteris richardii.</title>
        <authorList>
            <person name="Marchant D.B."/>
            <person name="Chen G."/>
            <person name="Jenkins J."/>
            <person name="Shu S."/>
            <person name="Leebens-Mack J."/>
            <person name="Grimwood J."/>
            <person name="Schmutz J."/>
            <person name="Soltis P."/>
            <person name="Soltis D."/>
            <person name="Chen Z.-H."/>
        </authorList>
    </citation>
    <scope>NUCLEOTIDE SEQUENCE</scope>
    <source>
        <strain evidence="2">Whitten #5841</strain>
        <tissue evidence="2">Leaf</tissue>
    </source>
</reference>
<feature type="region of interest" description="Disordered" evidence="1">
    <location>
        <begin position="223"/>
        <end position="296"/>
    </location>
</feature>
<evidence type="ECO:0000256" key="1">
    <source>
        <dbReference type="SAM" id="MobiDB-lite"/>
    </source>
</evidence>
<feature type="compositionally biased region" description="Low complexity" evidence="1">
    <location>
        <begin position="316"/>
        <end position="331"/>
    </location>
</feature>
<comment type="caution">
    <text evidence="2">The sequence shown here is derived from an EMBL/GenBank/DDBJ whole genome shotgun (WGS) entry which is preliminary data.</text>
</comment>
<feature type="compositionally biased region" description="Basic and acidic residues" evidence="1">
    <location>
        <begin position="269"/>
        <end position="289"/>
    </location>
</feature>
<sequence length="958" mass="106121">MGDEVTEKDGSSEDIQRAPFETRLNLNHKYSKTFLLSFAELESCKKLPAGLEPSLLRENQAKLDERGVAIPGVASRGLIHTLRGNDAHSQSPPDVPEWRRPSSLPGSPFLKPNSRHAELKISSPRPGPARSGITITKSIMGRSSSARYDLRSNGEDKDSDTARSQFEWDLSSLTESSSRFHSRGVARSGLVIPQEHDGLLGSGGPIVHRGMIQTMAYDRQRSNKIGRSGDQYSSTRGGKVFWDSPVLQSPRQGDIDIMSEETFNSDKWTNGERSEQERQRRDQFEQMRKELRKKPLKTSHDYKDTWFGETLHIGEGLLSSSPGTPQSSSSQNDNTKQTNKSMATSSTPRHLVPPGFSKPGQSKTDSPKENHKTGKSDGSDIKDGVMHALDHKHADDSVDSGREEQFNSLLMKLNQHEAEIKVPSPSQSPVMSKFARWFPNQDKILSGQESALSSEPLNVVIKTEELKLSENLHSSDREPSENLLVCEFNSITSLMPIQKKGSILPMPVGPSVEDVEKVFTHGEDMETVVKKSEPCNRESQEHGFFPVTDCATQCIQTLDNQRLSVKDVEGNQTSPVFLKCEDLEQSLLSESVGTQNHPRQGNTACDTDKKQNLLHLLEKGSSGMCNSSRAQDLCGQQHAEGTEYGIASSHLMSLLQKSAGGPSSEDDSTNATLIDASALSTRSRSPEEEQCSEVISLETLFGRKFVNELKSVGEPVSSKQVVDASIHASNPLDVVLASSSQTSGSAHADVSFHQAAEWKYDSQILRKQIHSGITPGSGLQDNHVMDFSMEMSPVRASNNAPALRGVIASRPVYFDFRQQKVSHIPHQSHERYHHQTSKMPSHNLFLDPIHDANIAHESSLQNANRFVPSAHLYPFHEERVQAGNHIPVYLRQHSFPVGDRRVGNRPGDAEAFLRINPYQHPMLDERTEYPGIGLSPRLQGFNAGLPSDRWGNSKSYYQ</sequence>
<feature type="region of interest" description="Disordered" evidence="1">
    <location>
        <begin position="83"/>
        <end position="133"/>
    </location>
</feature>
<dbReference type="PANTHER" id="PTHR34802:SF1">
    <property type="entry name" value="CHORISMATE SYNTHASE"/>
    <property type="match status" value="1"/>
</dbReference>
<feature type="compositionally biased region" description="Basic and acidic residues" evidence="1">
    <location>
        <begin position="365"/>
        <end position="383"/>
    </location>
</feature>
<proteinExistence type="predicted"/>
<organism evidence="2 3">
    <name type="scientific">Ceratopteris richardii</name>
    <name type="common">Triangle waterfern</name>
    <dbReference type="NCBI Taxonomy" id="49495"/>
    <lineage>
        <taxon>Eukaryota</taxon>
        <taxon>Viridiplantae</taxon>
        <taxon>Streptophyta</taxon>
        <taxon>Embryophyta</taxon>
        <taxon>Tracheophyta</taxon>
        <taxon>Polypodiopsida</taxon>
        <taxon>Polypodiidae</taxon>
        <taxon>Polypodiales</taxon>
        <taxon>Pteridineae</taxon>
        <taxon>Pteridaceae</taxon>
        <taxon>Parkerioideae</taxon>
        <taxon>Ceratopteris</taxon>
    </lineage>
</organism>
<feature type="region of interest" description="Disordered" evidence="1">
    <location>
        <begin position="144"/>
        <end position="163"/>
    </location>
</feature>
<dbReference type="OMA" id="WPEMASH"/>
<feature type="compositionally biased region" description="Basic and acidic residues" evidence="1">
    <location>
        <begin position="148"/>
        <end position="161"/>
    </location>
</feature>
<dbReference type="OrthoDB" id="1923709at2759"/>
<evidence type="ECO:0000313" key="2">
    <source>
        <dbReference type="EMBL" id="KAH7373571.1"/>
    </source>
</evidence>
<gene>
    <name evidence="2" type="ORF">KP509_17G063200</name>
</gene>
<dbReference type="AlphaFoldDB" id="A0A8T2SVL7"/>